<keyword evidence="3" id="KW-1185">Reference proteome</keyword>
<protein>
    <submittedName>
        <fullName evidence="2">Uncharacterized protein</fullName>
    </submittedName>
</protein>
<feature type="region of interest" description="Disordered" evidence="1">
    <location>
        <begin position="1"/>
        <end position="131"/>
    </location>
</feature>
<feature type="compositionally biased region" description="Basic and acidic residues" evidence="1">
    <location>
        <begin position="74"/>
        <end position="92"/>
    </location>
</feature>
<proteinExistence type="predicted"/>
<dbReference type="RefSeq" id="XP_022490431.1">
    <property type="nucleotide sequence ID" value="XM_022629715.1"/>
</dbReference>
<reference evidence="2 3" key="1">
    <citation type="journal article" date="2016" name="Sci. Rep.">
        <title>Penicillium arizonense, a new, genome sequenced fungal species, reveals a high chemical diversity in secreted metabolites.</title>
        <authorList>
            <person name="Grijseels S."/>
            <person name="Nielsen J.C."/>
            <person name="Randelovic M."/>
            <person name="Nielsen J."/>
            <person name="Nielsen K.F."/>
            <person name="Workman M."/>
            <person name="Frisvad J.C."/>
        </authorList>
    </citation>
    <scope>NUCLEOTIDE SEQUENCE [LARGE SCALE GENOMIC DNA]</scope>
    <source>
        <strain evidence="2 3">CBS 141311</strain>
    </source>
</reference>
<dbReference type="OrthoDB" id="2129362at2759"/>
<gene>
    <name evidence="2" type="ORF">PENARI_c005G04469</name>
</gene>
<evidence type="ECO:0000313" key="2">
    <source>
        <dbReference type="EMBL" id="OGE55001.1"/>
    </source>
</evidence>
<dbReference type="EMBL" id="LXJU01000005">
    <property type="protein sequence ID" value="OGE55001.1"/>
    <property type="molecule type" value="Genomic_DNA"/>
</dbReference>
<organism evidence="2 3">
    <name type="scientific">Penicillium arizonense</name>
    <dbReference type="NCBI Taxonomy" id="1835702"/>
    <lineage>
        <taxon>Eukaryota</taxon>
        <taxon>Fungi</taxon>
        <taxon>Dikarya</taxon>
        <taxon>Ascomycota</taxon>
        <taxon>Pezizomycotina</taxon>
        <taxon>Eurotiomycetes</taxon>
        <taxon>Eurotiomycetidae</taxon>
        <taxon>Eurotiales</taxon>
        <taxon>Aspergillaceae</taxon>
        <taxon>Penicillium</taxon>
    </lineage>
</organism>
<dbReference type="GeneID" id="34574449"/>
<feature type="compositionally biased region" description="Polar residues" evidence="1">
    <location>
        <begin position="18"/>
        <end position="35"/>
    </location>
</feature>
<dbReference type="Proteomes" id="UP000177622">
    <property type="component" value="Unassembled WGS sequence"/>
</dbReference>
<name>A0A1F5LQ26_PENAI</name>
<evidence type="ECO:0000313" key="3">
    <source>
        <dbReference type="Proteomes" id="UP000177622"/>
    </source>
</evidence>
<sequence>MWDSTDNDDLQPLGEDTAAQSESSDNTDSMANSATAEEPVPNPGVENLMEMDQAARDKKILPKRSILRPANWARGDENHACPEKLPEARDSPGVDQISGVYQTLAEPRNDKNADSPEPWPASENPSDPSRSIATRLTALPSIQLGTVSALVAPASAGLSQSRHLSHCLLRRNRDAHGESSMIVPNLKHLPAPSDLTNEATRLHWHKTVAGFIYKPGPDYQKQKIDATVGYAYVRFYRPTNDADTCVGELLVFVEEDYKKDHIGRALVGMTLSCLDFSYKRSEYYEFVQSETDDVEYGPGYGRNLTILVCAPPAEDQESWIKEWLARSGTRVRPTLEANEGRKS</sequence>
<evidence type="ECO:0000256" key="1">
    <source>
        <dbReference type="SAM" id="MobiDB-lite"/>
    </source>
</evidence>
<dbReference type="AlphaFoldDB" id="A0A1F5LQ26"/>
<comment type="caution">
    <text evidence="2">The sequence shown here is derived from an EMBL/GenBank/DDBJ whole genome shotgun (WGS) entry which is preliminary data.</text>
</comment>
<accession>A0A1F5LQ26</accession>